<keyword evidence="11" id="KW-1133">Transmembrane helix</keyword>
<dbReference type="GO" id="GO:0003724">
    <property type="term" value="F:RNA helicase activity"/>
    <property type="evidence" value="ECO:0007669"/>
    <property type="project" value="InterPro"/>
</dbReference>
<dbReference type="EMBL" id="KP974706">
    <property type="protein sequence ID" value="AKA63263.1"/>
    <property type="molecule type" value="Genomic_RNA"/>
</dbReference>
<dbReference type="PRINTS" id="PR00918">
    <property type="entry name" value="CALICVIRUSNS"/>
</dbReference>
<evidence type="ECO:0000256" key="5">
    <source>
        <dbReference type="ARBA" id="ARBA00022741"/>
    </source>
</evidence>
<keyword evidence="4" id="KW-0548">Nucleotidyltransferase</keyword>
<evidence type="ECO:0000259" key="14">
    <source>
        <dbReference type="PROSITE" id="PS51874"/>
    </source>
</evidence>
<dbReference type="EMBL" id="KP974707">
    <property type="protein sequence ID" value="AKA63265.1"/>
    <property type="molecule type" value="Genomic_RNA"/>
</dbReference>
<feature type="region of interest" description="Disordered" evidence="10">
    <location>
        <begin position="902"/>
        <end position="939"/>
    </location>
</feature>
<evidence type="ECO:0000313" key="15">
    <source>
        <dbReference type="EMBL" id="AKA63263.1"/>
    </source>
</evidence>
<evidence type="ECO:0000313" key="16">
    <source>
        <dbReference type="EMBL" id="AKA63265.1"/>
    </source>
</evidence>
<evidence type="ECO:0000256" key="6">
    <source>
        <dbReference type="ARBA" id="ARBA00022801"/>
    </source>
</evidence>
<dbReference type="PROSITE" id="PS51218">
    <property type="entry name" value="SF3_HELICASE_2"/>
    <property type="match status" value="1"/>
</dbReference>
<evidence type="ECO:0000256" key="1">
    <source>
        <dbReference type="ARBA" id="ARBA00022484"/>
    </source>
</evidence>
<dbReference type="GO" id="GO:0006508">
    <property type="term" value="P:proteolysis"/>
    <property type="evidence" value="ECO:0007669"/>
    <property type="project" value="UniProtKB-KW"/>
</dbReference>
<dbReference type="InterPro" id="IPR043502">
    <property type="entry name" value="DNA/RNA_pol_sf"/>
</dbReference>
<gene>
    <name evidence="15" type="primary">944541</name>
</gene>
<keyword evidence="3" id="KW-0808">Transferase</keyword>
<evidence type="ECO:0000259" key="12">
    <source>
        <dbReference type="PROSITE" id="PS50507"/>
    </source>
</evidence>
<proteinExistence type="predicted"/>
<dbReference type="PROSITE" id="PS50507">
    <property type="entry name" value="RDRP_SSRNA_POS"/>
    <property type="match status" value="1"/>
</dbReference>
<dbReference type="InterPro" id="IPR004004">
    <property type="entry name" value="Helic/Pol/Pept_Calicivir-typ"/>
</dbReference>
<keyword evidence="1" id="KW-0696">RNA-directed RNA polymerase</keyword>
<sequence length="1771" mass="203879">MSFQQTNNNATNNINSLEELAAQELIAAQFEGNLDGFFCTFYVQSKPQLLDLESECYCMDDFDCGCDRIKREEELRKLIFLTSDVYGYNFEEWKGLVWKFVQNYCPEHRYGSTFGNGLLIVSPRFFMDHLDWFQQWKLVSSNDECRAFLRKRTQLLMSGDVESNPGPVQSRPVYACDNDPRAIRLEKALQRRDEKISTLIKKLRQEIKNNRIYTQGFFDDLKGAKGEVGQLNGNLTRICDFLENSLPTLTAQIQTTVLTTTDKYVNLKEDLLKVAILLVLVRLLMVWKKYRAALIVIILFVMHFYGFDKQILDIVLDLKDKILQTTTQAGTETLEEVVYHPWFDTCGKLIFAVLAFFAIKKIPGKQDWDNYISRLDRIPKAIEGSKKIVDYCSEYFNLSVDEVKKVVLGKELKGTQGLYDEIHAWAKEIRHYLDLDERNKITLDTETAAKVEDLYKRGLKYSEEKIPDRDIARLITTMLFPAKSLYEQVLLSPVKGGGPKMRPITVWLTGESGIGKTQMIYPLCIDILREMGIVKPDAYKHQAYARQVETEYWDGYNGQKIVIYDDAFQLKDDKTKPNPEIFEVIRTCNTFPQHLHMAALQDKNMYSQAEVLLYTTNQFQVQLESITFPDAFYNRMKTHAYRVQIKQEKSIWVRNARGEEYNALDVTKLNKDEAIDLSVYEFQKMRFDDESATKWIDDGEPISYDEFARTICKAWKEEKEKTFHQLQWLEAYASRTVAQGGSETSEYYDVWDETYFSNLLSQGFMAGKSLIEMEAEFASDAETFNAYIEYKKNIPKETKWSKWMTILDEQISALSTKIRELKNKAYKIISEHPYLTALGFIGVMISAFAMYSFFERTLTDDTITSEVGSSGDNKTQKISKRVVEVGGSGDVKTTKPAKTAVEVGSSGDSKTMKNKITKVEVGSSGDSKTQKQRNTKVEVGKELEKEAETQGCSDPAAHALVLDVLQKNTYCLYYERMVKGEMKRYRLGNSTFLRGWVCMMPYHFIETLYARKVAPSTNIYFSQPNCDDVIVVPVSHFIAPNAERVELTTACTRIHYKDETPRDCVLVNLHRRMCHPHRDILKHFVKKSDQGNLRGVFQGTLATFHQSANELCRAYQWLQAIRPLDQEITIYHEDTDMFDYESESYTQRDCYEYNAPTQTGDCGSIVGLYNKRMERKLIGMHIAGNVSECHGYACPLTQEAIMDGLNRLEKLDPVNNITVQCCFEPPSDIKDTMSGETPEGKFCAIGKSNIKVGQAVKTTLLKSCIYGMLSKPITKPAHLTRTRLPNGEIVDPLMKGLKKCGVDTAVLDAEIVESAALDVKQVVLTQYNSMLDVNKYRRFLTYEEAIQGTGDDDFMKGIARQTSPGYRYSQMPRKLPGKQDWMGSGEQYDFTSQRAQELRRDVEELIDNCAKGIIKDVVFVDTLKDERRPIEKVDAGKTRVFSAGPQHFVVAFRKYFLPFAAYLMNNRIDNEIAVGTNVYSTDWERIAKRLKKHGNKVIAGDFGNFDGSLVAQILWAIFWEVFYPWFKTFNDVNTEDGKRNLMICIGLWTHIVHSVHSYGDNVYMWTHSQPSGNPFTVIINCLYNSMIMRIVWILLARKLAPEMQSMKKFRENVSMISYGDDNCLNISDRVVEWFNQITISEQMKEIKHEYTDEGKTGDMVKYRSLSEIQFLKRGFVFSQQLQRTVAPLQKDVIYEMLNWTRNTIDPNEILMMNINTAFREIVYHGKSEYQKLRSGIEDLAMKGILPQQPQILTFEAYLWDATMLADEVYDF</sequence>
<evidence type="ECO:0000256" key="3">
    <source>
        <dbReference type="ARBA" id="ARBA00022679"/>
    </source>
</evidence>
<dbReference type="InterPro" id="IPR024387">
    <property type="entry name" value="Pept_C3G_Picornavir"/>
</dbReference>
<keyword evidence="6" id="KW-0378">Hydrolase</keyword>
<dbReference type="GO" id="GO:0004197">
    <property type="term" value="F:cysteine-type endopeptidase activity"/>
    <property type="evidence" value="ECO:0007669"/>
    <property type="project" value="InterPro"/>
</dbReference>
<dbReference type="SUPFAM" id="SSF56672">
    <property type="entry name" value="DNA/RNA polymerases"/>
    <property type="match status" value="1"/>
</dbReference>
<dbReference type="InterPro" id="IPR009003">
    <property type="entry name" value="Peptidase_S1_PA"/>
</dbReference>
<dbReference type="Pfam" id="PF12381">
    <property type="entry name" value="Peptidase_C3G"/>
    <property type="match status" value="1"/>
</dbReference>
<keyword evidence="2" id="KW-0645">Protease</keyword>
<evidence type="ECO:0000256" key="10">
    <source>
        <dbReference type="SAM" id="MobiDB-lite"/>
    </source>
</evidence>
<dbReference type="PROSITE" id="PS51874">
    <property type="entry name" value="PCV_3C_PRO"/>
    <property type="match status" value="1"/>
</dbReference>
<dbReference type="SUPFAM" id="SSF50494">
    <property type="entry name" value="Trypsin-like serine proteases"/>
    <property type="match status" value="1"/>
</dbReference>
<keyword evidence="7" id="KW-0788">Thiol protease</keyword>
<dbReference type="Gene3D" id="1.20.960.20">
    <property type="match status" value="1"/>
</dbReference>
<keyword evidence="11" id="KW-0812">Transmembrane</keyword>
<evidence type="ECO:0000256" key="4">
    <source>
        <dbReference type="ARBA" id="ARBA00022695"/>
    </source>
</evidence>
<dbReference type="GO" id="GO:0006351">
    <property type="term" value="P:DNA-templated transcription"/>
    <property type="evidence" value="ECO:0007669"/>
    <property type="project" value="InterPro"/>
</dbReference>
<dbReference type="GO" id="GO:0039694">
    <property type="term" value="P:viral RNA genome replication"/>
    <property type="evidence" value="ECO:0007669"/>
    <property type="project" value="InterPro"/>
</dbReference>
<dbReference type="InterPro" id="IPR044067">
    <property type="entry name" value="PCV_3C_PRO"/>
</dbReference>
<feature type="transmembrane region" description="Helical" evidence="11">
    <location>
        <begin position="290"/>
        <end position="307"/>
    </location>
</feature>
<feature type="domain" description="RdRp catalytic" evidence="12">
    <location>
        <begin position="1495"/>
        <end position="1634"/>
    </location>
</feature>
<name>A0A0E3JSJ4_CRPV</name>
<dbReference type="InterPro" id="IPR007094">
    <property type="entry name" value="RNA-dir_pol_PSvirus"/>
</dbReference>
<reference evidence="15" key="1">
    <citation type="journal article" date="2015" name="J. Virol.">
        <title>The 5' untranslated region of a novel infectious molecular clone of the dicistrovirus Cricket paralysis virus modulates infection.</title>
        <authorList>
            <person name="Kerr C.H."/>
            <person name="Wang Q.S."/>
            <person name="Keatings K."/>
            <person name="Khong A."/>
            <person name="Allan D."/>
            <person name="Yip C.K."/>
            <person name="Foster L.J."/>
            <person name="Jan E."/>
        </authorList>
    </citation>
    <scope>NUCLEOTIDE SEQUENCE</scope>
    <source>
        <strain evidence="15">CrPV-2</strain>
        <strain evidence="16">CrPV-3</strain>
    </source>
</reference>
<evidence type="ECO:0000256" key="9">
    <source>
        <dbReference type="ARBA" id="ARBA00022953"/>
    </source>
</evidence>
<dbReference type="GO" id="GO:0003723">
    <property type="term" value="F:RNA binding"/>
    <property type="evidence" value="ECO:0007669"/>
    <property type="project" value="InterPro"/>
</dbReference>
<dbReference type="Gene3D" id="3.30.70.270">
    <property type="match status" value="1"/>
</dbReference>
<evidence type="ECO:0000259" key="13">
    <source>
        <dbReference type="PROSITE" id="PS51218"/>
    </source>
</evidence>
<dbReference type="InterPro" id="IPR014759">
    <property type="entry name" value="Helicase_SF3_ssRNA_vir"/>
</dbReference>
<dbReference type="GO" id="GO:0003968">
    <property type="term" value="F:RNA-directed RNA polymerase activity"/>
    <property type="evidence" value="ECO:0007669"/>
    <property type="project" value="UniProtKB-KW"/>
</dbReference>
<dbReference type="InterPro" id="IPR043128">
    <property type="entry name" value="Rev_trsase/Diguanyl_cyclase"/>
</dbReference>
<evidence type="ECO:0000256" key="7">
    <source>
        <dbReference type="ARBA" id="ARBA00022807"/>
    </source>
</evidence>
<dbReference type="GO" id="GO:0005524">
    <property type="term" value="F:ATP binding"/>
    <property type="evidence" value="ECO:0007669"/>
    <property type="project" value="UniProtKB-KW"/>
</dbReference>
<evidence type="ECO:0000256" key="2">
    <source>
        <dbReference type="ARBA" id="ARBA00022670"/>
    </source>
</evidence>
<feature type="domain" description="Peptidase C3" evidence="14">
    <location>
        <begin position="954"/>
        <end position="1201"/>
    </location>
</feature>
<keyword evidence="11" id="KW-0472">Membrane</keyword>
<dbReference type="Pfam" id="PF00680">
    <property type="entry name" value="RdRP_1"/>
    <property type="match status" value="1"/>
</dbReference>
<accession>A0A0E3JSJ4</accession>
<organismHost>
    <name type="scientific">Teleogryllus oceanicus</name>
    <name type="common">black field cricket</name>
    <dbReference type="NCBI Taxonomy" id="128161"/>
</organismHost>
<keyword evidence="8" id="KW-0067">ATP-binding</keyword>
<dbReference type="InterPro" id="IPR001205">
    <property type="entry name" value="RNA-dir_pol_C"/>
</dbReference>
<dbReference type="Gene3D" id="2.40.10.10">
    <property type="entry name" value="Trypsin-like serine proteases"/>
    <property type="match status" value="1"/>
</dbReference>
<feature type="domain" description="SF3 helicase" evidence="13">
    <location>
        <begin position="482"/>
        <end position="656"/>
    </location>
</feature>
<dbReference type="Pfam" id="PF00910">
    <property type="entry name" value="RNA_helicase"/>
    <property type="match status" value="1"/>
</dbReference>
<dbReference type="InterPro" id="IPR043504">
    <property type="entry name" value="Peptidase_S1_PA_chymotrypsin"/>
</dbReference>
<keyword evidence="9" id="KW-0693">Viral RNA replication</keyword>
<dbReference type="CDD" id="cd23194">
    <property type="entry name" value="Dicistroviridae_RdRp"/>
    <property type="match status" value="1"/>
</dbReference>
<evidence type="ECO:0000256" key="8">
    <source>
        <dbReference type="ARBA" id="ARBA00022840"/>
    </source>
</evidence>
<protein>
    <submittedName>
        <fullName evidence="15">Nonstructural polyprotein</fullName>
    </submittedName>
</protein>
<keyword evidence="5" id="KW-0547">Nucleotide-binding</keyword>
<evidence type="ECO:0000256" key="11">
    <source>
        <dbReference type="SAM" id="Phobius"/>
    </source>
</evidence>
<dbReference type="InterPro" id="IPR000605">
    <property type="entry name" value="Helicase_SF3_ssDNA/RNA_vir"/>
</dbReference>
<organism evidence="15">
    <name type="scientific">Cricket paralysis virus</name>
    <name type="common">CrPV</name>
    <dbReference type="NCBI Taxonomy" id="12136"/>
    <lineage>
        <taxon>Viruses</taxon>
        <taxon>Riboviria</taxon>
        <taxon>Orthornavirae</taxon>
        <taxon>Pisuviricota</taxon>
        <taxon>Pisoniviricetes</taxon>
        <taxon>Picornavirales</taxon>
        <taxon>Dicistroviridae</taxon>
        <taxon>Cripavirus</taxon>
        <taxon>Cripavirus grylli</taxon>
    </lineage>
</organism>